<evidence type="ECO:0000313" key="2">
    <source>
        <dbReference type="EMBL" id="EWC59244.1"/>
    </source>
</evidence>
<sequence>MALAVPAVVRGELVEGPLVEFGGRGETGFAVADPAAVVPRLGRRNLALSRELAALDLDEVLDYLAELGARLVDNEYLDEAVERSAGLADTPPGLVRSNHRLLPGLFAREATEEVVAAIGRDVLTGWPERRMADGRVGAVHAFGVRSAHVIAGNSPLIAAMTLVRTAVTRGEAVVKTPSNDPLTMVALVRTMIDMAPGHPLTRAVSVAYWKGGDEALERRLYHPAAFDKIVAWGGMASVKHVVRYLEPGLELVTFDPKRSATILGPEAFEPAALDDVARRLALDVGAFNQVGCVNARVVYAVCDTGAAEDLARRVYAELRELPPTVSTAAGRIDTELRACLRALRAGGFHTVVGGEADEGAVIVSHLDEPVGFAGSLAGRVANIVPVETAEDAARHLDAATQTVGVYPAALRHRLREVLPLVGVQRTVELGCAVSVHPALPQDGFEPARRLVRWVTDEHLPAGSDPLDIVFPPHREEDP</sequence>
<dbReference type="GO" id="GO:0050062">
    <property type="term" value="F:long-chain-fatty-acyl-CoA reductase activity"/>
    <property type="evidence" value="ECO:0007669"/>
    <property type="project" value="UniProtKB-EC"/>
</dbReference>
<name>W7IYX9_9PSEU</name>
<keyword evidence="1" id="KW-0521">NADP</keyword>
<dbReference type="eggNOG" id="COG1012">
    <property type="taxonomic scope" value="Bacteria"/>
</dbReference>
<keyword evidence="3" id="KW-1185">Reference proteome</keyword>
<comment type="caution">
    <text evidence="2">The sequence shown here is derived from an EMBL/GenBank/DDBJ whole genome shotgun (WGS) entry which is preliminary data.</text>
</comment>
<dbReference type="EMBL" id="AYXG01000212">
    <property type="protein sequence ID" value="EWC59244.1"/>
    <property type="molecule type" value="Genomic_DNA"/>
</dbReference>
<dbReference type="RefSeq" id="WP_035287827.1">
    <property type="nucleotide sequence ID" value="NZ_AYXG01000212.1"/>
</dbReference>
<keyword evidence="2" id="KW-0560">Oxidoreductase</keyword>
<accession>W7IYX9</accession>
<dbReference type="GO" id="GO:0008218">
    <property type="term" value="P:bioluminescence"/>
    <property type="evidence" value="ECO:0007669"/>
    <property type="project" value="InterPro"/>
</dbReference>
<dbReference type="InterPro" id="IPR016161">
    <property type="entry name" value="Ald_DH/histidinol_DH"/>
</dbReference>
<dbReference type="SUPFAM" id="SSF53720">
    <property type="entry name" value="ALDH-like"/>
    <property type="match status" value="1"/>
</dbReference>
<dbReference type="OrthoDB" id="580775at2"/>
<reference evidence="2 3" key="1">
    <citation type="journal article" date="2014" name="Genome Announc.">
        <title>Draft Genome Sequence of the Antitrypanosomally Active Sponge-Associated Bacterium Actinokineospora sp. Strain EG49.</title>
        <authorList>
            <person name="Harjes J."/>
            <person name="Ryu T."/>
            <person name="Abdelmohsen U.R."/>
            <person name="Moitinho-Silva L."/>
            <person name="Horn H."/>
            <person name="Ravasi T."/>
            <person name="Hentschel U."/>
        </authorList>
    </citation>
    <scope>NUCLEOTIDE SEQUENCE [LARGE SCALE GENOMIC DNA]</scope>
    <source>
        <strain evidence="2 3">EG49</strain>
    </source>
</reference>
<evidence type="ECO:0000256" key="1">
    <source>
        <dbReference type="ARBA" id="ARBA00022857"/>
    </source>
</evidence>
<dbReference type="GO" id="GO:0003995">
    <property type="term" value="F:acyl-CoA dehydrogenase activity"/>
    <property type="evidence" value="ECO:0007669"/>
    <property type="project" value="InterPro"/>
</dbReference>
<proteinExistence type="predicted"/>
<protein>
    <submittedName>
        <fullName evidence="2">Acyl-CoA reductase</fullName>
        <ecNumber evidence="2">1.2.1.50</ecNumber>
    </submittedName>
</protein>
<organism evidence="2 3">
    <name type="scientific">Actinokineospora spheciospongiae</name>
    <dbReference type="NCBI Taxonomy" id="909613"/>
    <lineage>
        <taxon>Bacteria</taxon>
        <taxon>Bacillati</taxon>
        <taxon>Actinomycetota</taxon>
        <taxon>Actinomycetes</taxon>
        <taxon>Pseudonocardiales</taxon>
        <taxon>Pseudonocardiaceae</taxon>
        <taxon>Actinokineospora</taxon>
    </lineage>
</organism>
<dbReference type="EC" id="1.2.1.50" evidence="2"/>
<dbReference type="Pfam" id="PF05893">
    <property type="entry name" value="LuxC"/>
    <property type="match status" value="1"/>
</dbReference>
<dbReference type="InterPro" id="IPR008670">
    <property type="entry name" value="CoA_reduct_LuxC"/>
</dbReference>
<dbReference type="Proteomes" id="UP000019277">
    <property type="component" value="Unassembled WGS sequence"/>
</dbReference>
<evidence type="ECO:0000313" key="3">
    <source>
        <dbReference type="Proteomes" id="UP000019277"/>
    </source>
</evidence>
<dbReference type="STRING" id="909613.UO65_5460"/>
<gene>
    <name evidence="2" type="ORF">UO65_5460</name>
</gene>
<dbReference type="AlphaFoldDB" id="W7IYX9"/>